<comment type="caution">
    <text evidence="1">The sequence shown here is derived from an EMBL/GenBank/DDBJ whole genome shotgun (WGS) entry which is preliminary data.</text>
</comment>
<dbReference type="EMBL" id="VFNX01000001">
    <property type="protein sequence ID" value="TQL00434.1"/>
    <property type="molecule type" value="Genomic_DNA"/>
</dbReference>
<accession>A0A542UMV7</accession>
<reference evidence="1 2" key="1">
    <citation type="submission" date="2019-06" db="EMBL/GenBank/DDBJ databases">
        <title>Sequencing the genomes of 1000 actinobacteria strains.</title>
        <authorList>
            <person name="Klenk H.-P."/>
        </authorList>
    </citation>
    <scope>NUCLEOTIDE SEQUENCE [LARGE SCALE GENOMIC DNA]</scope>
    <source>
        <strain evidence="1 2">DSM 41929</strain>
    </source>
</reference>
<evidence type="ECO:0000313" key="2">
    <source>
        <dbReference type="Proteomes" id="UP000318103"/>
    </source>
</evidence>
<dbReference type="Proteomes" id="UP000318103">
    <property type="component" value="Unassembled WGS sequence"/>
</dbReference>
<evidence type="ECO:0000313" key="1">
    <source>
        <dbReference type="EMBL" id="TQL00434.1"/>
    </source>
</evidence>
<name>A0A542UMV7_9ACTN</name>
<organism evidence="1 2">
    <name type="scientific">Streptomyces puniciscabiei</name>
    <dbReference type="NCBI Taxonomy" id="164348"/>
    <lineage>
        <taxon>Bacteria</taxon>
        <taxon>Bacillati</taxon>
        <taxon>Actinomycetota</taxon>
        <taxon>Actinomycetes</taxon>
        <taxon>Kitasatosporales</taxon>
        <taxon>Streptomycetaceae</taxon>
        <taxon>Streptomyces</taxon>
    </lineage>
</organism>
<keyword evidence="2" id="KW-1185">Reference proteome</keyword>
<gene>
    <name evidence="1" type="ORF">FB563_5531</name>
</gene>
<protein>
    <submittedName>
        <fullName evidence="1">Uncharacterized protein</fullName>
    </submittedName>
</protein>
<dbReference type="AlphaFoldDB" id="A0A542UMV7"/>
<sequence>MRRMNEWLIALSAALIGAGSARGGSVISARSTRAAGERQAEAALEALRLSAEEQRAARVHDQRRQACVRFLDAVGAVTETRRTGAGQPGDRTDLQRALDIVQLEGPAEVAAAARVLVDLVRRDARPDALDAAREAFLEAARRALR</sequence>
<proteinExistence type="predicted"/>